<name>A0A183BZ50_GLOPA</name>
<evidence type="ECO:0000313" key="3">
    <source>
        <dbReference type="WBParaSite" id="GPLIN_000589100"/>
    </source>
</evidence>
<evidence type="ECO:0000313" key="2">
    <source>
        <dbReference type="Proteomes" id="UP000050741"/>
    </source>
</evidence>
<feature type="transmembrane region" description="Helical" evidence="1">
    <location>
        <begin position="62"/>
        <end position="79"/>
    </location>
</feature>
<organism evidence="2 3">
    <name type="scientific">Globodera pallida</name>
    <name type="common">Potato cyst nematode worm</name>
    <name type="synonym">Heterodera pallida</name>
    <dbReference type="NCBI Taxonomy" id="36090"/>
    <lineage>
        <taxon>Eukaryota</taxon>
        <taxon>Metazoa</taxon>
        <taxon>Ecdysozoa</taxon>
        <taxon>Nematoda</taxon>
        <taxon>Chromadorea</taxon>
        <taxon>Rhabditida</taxon>
        <taxon>Tylenchina</taxon>
        <taxon>Tylenchomorpha</taxon>
        <taxon>Tylenchoidea</taxon>
        <taxon>Heteroderidae</taxon>
        <taxon>Heteroderinae</taxon>
        <taxon>Globodera</taxon>
    </lineage>
</organism>
<proteinExistence type="predicted"/>
<keyword evidence="1" id="KW-0472">Membrane</keyword>
<protein>
    <submittedName>
        <fullName evidence="3">Serpentine receptor class gamma</fullName>
    </submittedName>
</protein>
<keyword evidence="1" id="KW-0812">Transmembrane</keyword>
<dbReference type="WBParaSite" id="GPLIN_000589100">
    <property type="protein sequence ID" value="GPLIN_000589100"/>
    <property type="gene ID" value="GPLIN_000589100"/>
</dbReference>
<sequence length="85" mass="9547">MILCVLLNIGTFVAYKLHMIKADINGNTFDDIERKLLIYALATFLGHLLFANLFLIADVINIIDPTIMVVTLIYYPLVMDTGSVE</sequence>
<keyword evidence="2" id="KW-1185">Reference proteome</keyword>
<keyword evidence="1" id="KW-1133">Transmembrane helix</keyword>
<evidence type="ECO:0000256" key="1">
    <source>
        <dbReference type="SAM" id="Phobius"/>
    </source>
</evidence>
<feature type="transmembrane region" description="Helical" evidence="1">
    <location>
        <begin position="36"/>
        <end position="55"/>
    </location>
</feature>
<reference evidence="2" key="2">
    <citation type="submission" date="2014-05" db="EMBL/GenBank/DDBJ databases">
        <title>The genome and life-stage specific transcriptomes of Globodera pallida elucidate key aspects of plant parasitism by a cyst nematode.</title>
        <authorList>
            <person name="Cotton J.A."/>
            <person name="Lilley C.J."/>
            <person name="Jones L.M."/>
            <person name="Kikuchi T."/>
            <person name="Reid A.J."/>
            <person name="Thorpe P."/>
            <person name="Tsai I.J."/>
            <person name="Beasley H."/>
            <person name="Blok V."/>
            <person name="Cock P.J.A."/>
            <person name="Van den Akker S.E."/>
            <person name="Holroyd N."/>
            <person name="Hunt M."/>
            <person name="Mantelin S."/>
            <person name="Naghra H."/>
            <person name="Pain A."/>
            <person name="Palomares-Rius J.E."/>
            <person name="Zarowiecki M."/>
            <person name="Berriman M."/>
            <person name="Jones J.T."/>
            <person name="Urwin P.E."/>
        </authorList>
    </citation>
    <scope>NUCLEOTIDE SEQUENCE [LARGE SCALE GENOMIC DNA]</scope>
    <source>
        <strain evidence="2">Lindley</strain>
    </source>
</reference>
<dbReference type="AlphaFoldDB" id="A0A183BZ50"/>
<accession>A0A183BZ50</accession>
<reference evidence="3" key="3">
    <citation type="submission" date="2016-06" db="UniProtKB">
        <authorList>
            <consortium name="WormBaseParasite"/>
        </authorList>
    </citation>
    <scope>IDENTIFICATION</scope>
</reference>
<dbReference type="Proteomes" id="UP000050741">
    <property type="component" value="Unassembled WGS sequence"/>
</dbReference>
<reference evidence="2" key="1">
    <citation type="submission" date="2013-12" db="EMBL/GenBank/DDBJ databases">
        <authorList>
            <person name="Aslett M."/>
        </authorList>
    </citation>
    <scope>NUCLEOTIDE SEQUENCE [LARGE SCALE GENOMIC DNA]</scope>
    <source>
        <strain evidence="2">Lindley</strain>
    </source>
</reference>